<keyword evidence="1" id="KW-0413">Isomerase</keyword>
<dbReference type="InterPro" id="IPR046357">
    <property type="entry name" value="PPIase_dom_sf"/>
</dbReference>
<dbReference type="OrthoDB" id="77911at2759"/>
<dbReference type="Proteomes" id="UP000002009">
    <property type="component" value="Chromosome 7"/>
</dbReference>
<keyword evidence="4" id="KW-1185">Reference proteome</keyword>
<dbReference type="EC" id="5.2.1.8" evidence="1"/>
<feature type="domain" description="PPIase FKBP-type" evidence="2">
    <location>
        <begin position="99"/>
        <end position="218"/>
    </location>
</feature>
<organism evidence="3 4">
    <name type="scientific">Micromonas commoda (strain RCC299 / NOUM17 / CCMP2709)</name>
    <name type="common">Picoplanktonic green alga</name>
    <dbReference type="NCBI Taxonomy" id="296587"/>
    <lineage>
        <taxon>Eukaryota</taxon>
        <taxon>Viridiplantae</taxon>
        <taxon>Chlorophyta</taxon>
        <taxon>Mamiellophyceae</taxon>
        <taxon>Mamiellales</taxon>
        <taxon>Mamiellaceae</taxon>
        <taxon>Micromonas</taxon>
    </lineage>
</organism>
<evidence type="ECO:0000313" key="4">
    <source>
        <dbReference type="Proteomes" id="UP000002009"/>
    </source>
</evidence>
<dbReference type="InParanoid" id="C1EAC8"/>
<keyword evidence="1" id="KW-0697">Rotamase</keyword>
<dbReference type="Gene3D" id="3.10.50.40">
    <property type="match status" value="1"/>
</dbReference>
<dbReference type="InterPro" id="IPR044197">
    <property type="entry name" value="FKBP17-1-like"/>
</dbReference>
<name>C1EAC8_MICCC</name>
<evidence type="ECO:0000259" key="2">
    <source>
        <dbReference type="PROSITE" id="PS50059"/>
    </source>
</evidence>
<dbReference type="GeneID" id="8245215"/>
<dbReference type="FunCoup" id="C1EAC8">
    <property type="interactions" value="213"/>
</dbReference>
<dbReference type="RefSeq" id="XP_002503578.1">
    <property type="nucleotide sequence ID" value="XM_002503532.1"/>
</dbReference>
<proteinExistence type="predicted"/>
<dbReference type="PANTHER" id="PTHR47860:SF1">
    <property type="entry name" value="PEPTIDYL-PROLYL CIS-TRANS ISOMERASE FKBP17-1, CHLOROPLASTIC"/>
    <property type="match status" value="1"/>
</dbReference>
<dbReference type="InterPro" id="IPR001179">
    <property type="entry name" value="PPIase_FKBP_dom"/>
</dbReference>
<dbReference type="eggNOG" id="KOG0552">
    <property type="taxonomic scope" value="Eukaryota"/>
</dbReference>
<dbReference type="GO" id="GO:0003755">
    <property type="term" value="F:peptidyl-prolyl cis-trans isomerase activity"/>
    <property type="evidence" value="ECO:0007669"/>
    <property type="project" value="UniProtKB-KW"/>
</dbReference>
<dbReference type="PANTHER" id="PTHR47860">
    <property type="entry name" value="PEPTIDYL-PROLYL CIS-TRANS ISOMERASE FKBP17-1, CHLOROPLASTIC"/>
    <property type="match status" value="1"/>
</dbReference>
<dbReference type="PROSITE" id="PS50059">
    <property type="entry name" value="FKBP_PPIASE"/>
    <property type="match status" value="1"/>
</dbReference>
<protein>
    <recommendedName>
        <fullName evidence="1">peptidylprolyl isomerase</fullName>
        <ecNumber evidence="1">5.2.1.8</ecNumber>
    </recommendedName>
</protein>
<dbReference type="EMBL" id="CP001328">
    <property type="protein sequence ID" value="ACO64836.1"/>
    <property type="molecule type" value="Genomic_DNA"/>
</dbReference>
<reference evidence="3 4" key="1">
    <citation type="journal article" date="2009" name="Science">
        <title>Green evolution and dynamic adaptations revealed by genomes of the marine picoeukaryotes Micromonas.</title>
        <authorList>
            <person name="Worden A.Z."/>
            <person name="Lee J.H."/>
            <person name="Mock T."/>
            <person name="Rouze P."/>
            <person name="Simmons M.P."/>
            <person name="Aerts A.L."/>
            <person name="Allen A.E."/>
            <person name="Cuvelier M.L."/>
            <person name="Derelle E."/>
            <person name="Everett M.V."/>
            <person name="Foulon E."/>
            <person name="Grimwood J."/>
            <person name="Gundlach H."/>
            <person name="Henrissat B."/>
            <person name="Napoli C."/>
            <person name="McDonald S.M."/>
            <person name="Parker M.S."/>
            <person name="Rombauts S."/>
            <person name="Salamov A."/>
            <person name="Von Dassow P."/>
            <person name="Badger J.H."/>
            <person name="Coutinho P.M."/>
            <person name="Demir E."/>
            <person name="Dubchak I."/>
            <person name="Gentemann C."/>
            <person name="Eikrem W."/>
            <person name="Gready J.E."/>
            <person name="John U."/>
            <person name="Lanier W."/>
            <person name="Lindquist E.A."/>
            <person name="Lucas S."/>
            <person name="Mayer K.F."/>
            <person name="Moreau H."/>
            <person name="Not F."/>
            <person name="Otillar R."/>
            <person name="Panaud O."/>
            <person name="Pangilinan J."/>
            <person name="Paulsen I."/>
            <person name="Piegu B."/>
            <person name="Poliakov A."/>
            <person name="Robbens S."/>
            <person name="Schmutz J."/>
            <person name="Toulza E."/>
            <person name="Wyss T."/>
            <person name="Zelensky A."/>
            <person name="Zhou K."/>
            <person name="Armbrust E.V."/>
            <person name="Bhattacharya D."/>
            <person name="Goodenough U.W."/>
            <person name="Van de Peer Y."/>
            <person name="Grigoriev I.V."/>
        </authorList>
    </citation>
    <scope>NUCLEOTIDE SEQUENCE [LARGE SCALE GENOMIC DNA]</scope>
    <source>
        <strain evidence="4">RCC299 / NOUM17</strain>
    </source>
</reference>
<dbReference type="Pfam" id="PF00254">
    <property type="entry name" value="FKBP_C"/>
    <property type="match status" value="1"/>
</dbReference>
<dbReference type="KEGG" id="mis:MICPUN_60027"/>
<gene>
    <name evidence="3" type="ORF">MICPUN_60027</name>
</gene>
<sequence length="219" mass="23968">MTRWERRPAPHIMIESYRPAVSLAPTVRPTRCACVRPAASASAKPSRPSRRNVLLLAPVLHTGLASAEEARQPPRDLGEGVRGVDLIPGRVNGAVVKEGDAVVVNLKGRLFAKQGWVFSDDWAETRDGLPQSHTFTVGAGEVIRGLEVGVLGMQEGGVRRVVCPPNVSYQTKDQQPVPRDFSNRQRLYTTIFNPTRLANGEGDTLSTVIFDIELVRVAR</sequence>
<dbReference type="STRING" id="296587.C1EAC8"/>
<dbReference type="OMA" id="HIMIESY"/>
<comment type="catalytic activity">
    <reaction evidence="1">
        <text>[protein]-peptidylproline (omega=180) = [protein]-peptidylproline (omega=0)</text>
        <dbReference type="Rhea" id="RHEA:16237"/>
        <dbReference type="Rhea" id="RHEA-COMP:10747"/>
        <dbReference type="Rhea" id="RHEA-COMP:10748"/>
        <dbReference type="ChEBI" id="CHEBI:83833"/>
        <dbReference type="ChEBI" id="CHEBI:83834"/>
        <dbReference type="EC" id="5.2.1.8"/>
    </reaction>
</comment>
<dbReference type="AlphaFoldDB" id="C1EAC8"/>
<dbReference type="SUPFAM" id="SSF54534">
    <property type="entry name" value="FKBP-like"/>
    <property type="match status" value="1"/>
</dbReference>
<evidence type="ECO:0000256" key="1">
    <source>
        <dbReference type="PROSITE-ProRule" id="PRU00277"/>
    </source>
</evidence>
<accession>C1EAC8</accession>
<evidence type="ECO:0000313" key="3">
    <source>
        <dbReference type="EMBL" id="ACO64836.1"/>
    </source>
</evidence>